<dbReference type="Proteomes" id="UP000823046">
    <property type="component" value="Unassembled WGS sequence"/>
</dbReference>
<name>A0ABQ7J5D8_9APIC</name>
<evidence type="ECO:0000313" key="1">
    <source>
        <dbReference type="EMBL" id="KAF8819230.1"/>
    </source>
</evidence>
<evidence type="ECO:0008006" key="3">
    <source>
        <dbReference type="Google" id="ProtNLM"/>
    </source>
</evidence>
<comment type="caution">
    <text evidence="1">The sequence shown here is derived from an EMBL/GenBank/DDBJ whole genome shotgun (WGS) entry which is preliminary data.</text>
</comment>
<organism evidence="1 2">
    <name type="scientific">Cardiosporidium cionae</name>
    <dbReference type="NCBI Taxonomy" id="476202"/>
    <lineage>
        <taxon>Eukaryota</taxon>
        <taxon>Sar</taxon>
        <taxon>Alveolata</taxon>
        <taxon>Apicomplexa</taxon>
        <taxon>Aconoidasida</taxon>
        <taxon>Nephromycida</taxon>
        <taxon>Cardiosporidium</taxon>
    </lineage>
</organism>
<accession>A0ABQ7J5D8</accession>
<reference evidence="1 2" key="1">
    <citation type="journal article" date="2020" name="bioRxiv">
        <title>Metabolic contributions of an alphaproteobacterial endosymbiont in the apicomplexan Cardiosporidium cionae.</title>
        <authorList>
            <person name="Hunter E.S."/>
            <person name="Paight C.J."/>
            <person name="Lane C.E."/>
        </authorList>
    </citation>
    <scope>NUCLEOTIDE SEQUENCE [LARGE SCALE GENOMIC DNA]</scope>
    <source>
        <strain evidence="1">ESH_2018</strain>
    </source>
</reference>
<protein>
    <recommendedName>
        <fullName evidence="3">J domain-containing protein</fullName>
    </recommendedName>
</protein>
<keyword evidence="2" id="KW-1185">Reference proteome</keyword>
<gene>
    <name evidence="1" type="ORF">IE077_001365</name>
</gene>
<dbReference type="EMBL" id="JADAQX010000877">
    <property type="protein sequence ID" value="KAF8819230.1"/>
    <property type="molecule type" value="Genomic_DNA"/>
</dbReference>
<sequence length="226" mass="25496">FFFLQCSVAINCISLSSGDLCEALRTKELQQAFKSALAKHPDKRASDKEAHARLTKTYNALISADDPFDAFADSERTFDLDLTSWNLDPYPNGVQDLPAPLKEILRKGGKLKAYLGDKDKDDLKWRSSQDLSFLEWCYGDSEDYTNKVAVVKLRNVSKGLTHPALQKANQKDPRKVTSKVCVTLFGPAVEDFPEGVEIPLRAKSQKERDVFVEQIVQWRDAASYNF</sequence>
<evidence type="ECO:0000313" key="2">
    <source>
        <dbReference type="Proteomes" id="UP000823046"/>
    </source>
</evidence>
<proteinExistence type="predicted"/>
<feature type="non-terminal residue" evidence="1">
    <location>
        <position position="1"/>
    </location>
</feature>